<accession>A0A915I440</accession>
<keyword evidence="1" id="KW-1185">Reference proteome</keyword>
<sequence length="130" mass="15667">MVNNNTNNMARAKELLTAEHRDAHILAPIDRRPKLAEDHIDPFDQFKEEPFQRPPQQFDPYHREYINENFDNIRDNYHHDLLDDLRFEMSQKDDQIRRLNVKIDKKADSMIGVQGLLVRFILDQKERDIR</sequence>
<organism evidence="1 2">
    <name type="scientific">Romanomermis culicivorax</name>
    <name type="common">Nematode worm</name>
    <dbReference type="NCBI Taxonomy" id="13658"/>
    <lineage>
        <taxon>Eukaryota</taxon>
        <taxon>Metazoa</taxon>
        <taxon>Ecdysozoa</taxon>
        <taxon>Nematoda</taxon>
        <taxon>Enoplea</taxon>
        <taxon>Dorylaimia</taxon>
        <taxon>Mermithida</taxon>
        <taxon>Mermithoidea</taxon>
        <taxon>Mermithidae</taxon>
        <taxon>Romanomermis</taxon>
    </lineage>
</organism>
<name>A0A915I440_ROMCU</name>
<reference evidence="2" key="1">
    <citation type="submission" date="2022-11" db="UniProtKB">
        <authorList>
            <consortium name="WormBaseParasite"/>
        </authorList>
    </citation>
    <scope>IDENTIFICATION</scope>
</reference>
<proteinExistence type="predicted"/>
<dbReference type="WBParaSite" id="nRc.2.0.1.t08898-RA">
    <property type="protein sequence ID" value="nRc.2.0.1.t08898-RA"/>
    <property type="gene ID" value="nRc.2.0.1.g08898"/>
</dbReference>
<dbReference type="AlphaFoldDB" id="A0A915I440"/>
<evidence type="ECO:0000313" key="1">
    <source>
        <dbReference type="Proteomes" id="UP000887565"/>
    </source>
</evidence>
<evidence type="ECO:0000313" key="2">
    <source>
        <dbReference type="WBParaSite" id="nRc.2.0.1.t08898-RA"/>
    </source>
</evidence>
<dbReference type="Proteomes" id="UP000887565">
    <property type="component" value="Unplaced"/>
</dbReference>
<protein>
    <submittedName>
        <fullName evidence="2">Uncharacterized protein</fullName>
    </submittedName>
</protein>